<dbReference type="eggNOG" id="ENOG50323F9">
    <property type="taxonomic scope" value="Bacteria"/>
</dbReference>
<dbReference type="EMBL" id="CP005080">
    <property type="protein sequence ID" value="AGK75102.1"/>
    <property type="molecule type" value="Genomic_DNA"/>
</dbReference>
<accession>N0CQ10</accession>
<evidence type="ECO:0000313" key="2">
    <source>
        <dbReference type="EMBL" id="AGK75102.1"/>
    </source>
</evidence>
<dbReference type="OrthoDB" id="4306557at2"/>
<feature type="region of interest" description="Disordered" evidence="1">
    <location>
        <begin position="1"/>
        <end position="25"/>
    </location>
</feature>
<dbReference type="PATRIC" id="fig|1303692.3.peg.119"/>
<dbReference type="KEGG" id="sfi:SFUL_117"/>
<dbReference type="AlphaFoldDB" id="N0CQ10"/>
<evidence type="ECO:0000256" key="1">
    <source>
        <dbReference type="SAM" id="MobiDB-lite"/>
    </source>
</evidence>
<dbReference type="HOGENOM" id="CLU_997194_0_0_11"/>
<name>N0CQ10_STRMI</name>
<dbReference type="Proteomes" id="UP000013304">
    <property type="component" value="Chromosome"/>
</dbReference>
<protein>
    <submittedName>
        <fullName evidence="2">Uncharacterized protein</fullName>
    </submittedName>
</protein>
<organism evidence="2 3">
    <name type="scientific">Streptomyces microflavus DSM 40593</name>
    <dbReference type="NCBI Taxonomy" id="1303692"/>
    <lineage>
        <taxon>Bacteria</taxon>
        <taxon>Bacillati</taxon>
        <taxon>Actinomycetota</taxon>
        <taxon>Actinomycetes</taxon>
        <taxon>Kitasatosporales</taxon>
        <taxon>Streptomycetaceae</taxon>
        <taxon>Streptomyces</taxon>
    </lineage>
</organism>
<gene>
    <name evidence="2" type="ORF">SFUL_117</name>
</gene>
<proteinExistence type="predicted"/>
<evidence type="ECO:0000313" key="3">
    <source>
        <dbReference type="Proteomes" id="UP000013304"/>
    </source>
</evidence>
<sequence>MPDISRVTGPATDPPRRLPTSADRRNWVPGLDLEFPIEGPVVQREPGEPPSRNTKAVIPAGEPDLQRPLVDAIQARFTVMRPLTTAPYLNRTMDRWFTPQEHLARFTSKVLVLPRGPRWEEAVSTALLGDWDTPLKQGQGLDDDTVVGQIRAEARTLHRQLVPVWRRRVRSSRMLLLETPLGDGLTLHDLVAGGLREDLIFEAAFDDPRLAAVLDGLTPEERAVAMAWAHPAVGSWTEAARLAGHTSPEAFGERVRRKLKRLGAQHTARAAAARGAEQA</sequence>
<reference evidence="2 3" key="1">
    <citation type="submission" date="2013-04" db="EMBL/GenBank/DDBJ databases">
        <title>Complete genome sequence of Streptomyces fulvissimus.</title>
        <authorList>
            <person name="Myronovskyi M."/>
            <person name="Tokovenko B."/>
            <person name="Manderscheid N."/>
            <person name="Petzke L."/>
            <person name="Luzhetskyy A."/>
        </authorList>
    </citation>
    <scope>NUCLEOTIDE SEQUENCE [LARGE SCALE GENOMIC DNA]</scope>
    <source>
        <strain evidence="2 3">DSM 40593</strain>
    </source>
</reference>